<accession>A0A7R8YKR1</accession>
<dbReference type="Proteomes" id="UP000594454">
    <property type="component" value="Chromosome 1"/>
</dbReference>
<dbReference type="OrthoDB" id="1854899at2759"/>
<evidence type="ECO:0000313" key="7">
    <source>
        <dbReference type="EMBL" id="CAD7076683.1"/>
    </source>
</evidence>
<comment type="subcellular location">
    <subcellularLocation>
        <location evidence="1 6">Nucleus</location>
    </subcellularLocation>
</comment>
<reference evidence="7 8" key="1">
    <citation type="submission" date="2020-11" db="EMBL/GenBank/DDBJ databases">
        <authorList>
            <person name="Wallbank WR R."/>
            <person name="Pardo Diaz C."/>
            <person name="Kozak K."/>
            <person name="Martin S."/>
            <person name="Jiggins C."/>
            <person name="Moest M."/>
            <person name="Warren A I."/>
            <person name="Generalovic N T."/>
            <person name="Byers J.R.P. K."/>
            <person name="Montejo-Kovacevich G."/>
            <person name="Yen C E."/>
        </authorList>
    </citation>
    <scope>NUCLEOTIDE SEQUENCE [LARGE SCALE GENOMIC DNA]</scope>
</reference>
<sequence length="237" mass="26170">MGVTVLQPYSVPEGQTGPQTIEFLAKRLLALGAVQASTFIVDCETFIPNPQHGTPKTVHVLHNSEYPASTFAVLDTGTKQVPLVADALFDLLMLKMAPAHTSKKQTKIESKGARFEYGDFLIKLGSVTMAENFKGILLEVEYRPCVIPSNCWELIRELLQGFLGVSIPATIPPYFNTPSIMSMNHPKSSEIFNPNHTKQNDVYQPMDTINQYLEHFGNFRKQTMLSGGTGIGAPLRS</sequence>
<keyword evidence="4 6" id="KW-0539">Nucleus</keyword>
<dbReference type="InParanoid" id="A0A7R8YKR1"/>
<keyword evidence="8" id="KW-1185">Reference proteome</keyword>
<comment type="subunit">
    <text evidence="6">Component of the Mediator complex.</text>
</comment>
<dbReference type="GO" id="GO:0003713">
    <property type="term" value="F:transcription coactivator activity"/>
    <property type="evidence" value="ECO:0007669"/>
    <property type="project" value="TreeGrafter"/>
</dbReference>
<dbReference type="OMA" id="NDIYEPM"/>
<comment type="similarity">
    <text evidence="2 6">Belongs to the Mediator complex subunit 20 family.</text>
</comment>
<dbReference type="EMBL" id="LR899009">
    <property type="protein sequence ID" value="CAD7076683.1"/>
    <property type="molecule type" value="Genomic_DNA"/>
</dbReference>
<keyword evidence="6" id="KW-0804">Transcription</keyword>
<evidence type="ECO:0000313" key="8">
    <source>
        <dbReference type="Proteomes" id="UP000594454"/>
    </source>
</evidence>
<dbReference type="Pfam" id="PF08612">
    <property type="entry name" value="Med20"/>
    <property type="match status" value="1"/>
</dbReference>
<dbReference type="PANTHER" id="PTHR12465:SF0">
    <property type="entry name" value="MEDIATOR OF RNA POLYMERASE II TRANSCRIPTION SUBUNIT 20"/>
    <property type="match status" value="1"/>
</dbReference>
<dbReference type="GO" id="GO:0006357">
    <property type="term" value="P:regulation of transcription by RNA polymerase II"/>
    <property type="evidence" value="ECO:0007669"/>
    <property type="project" value="InterPro"/>
</dbReference>
<keyword evidence="6" id="KW-0805">Transcription regulation</keyword>
<protein>
    <recommendedName>
        <fullName evidence="3 6">Mediator of RNA polymerase II transcription subunit 20</fullName>
    </recommendedName>
    <alternativeName>
        <fullName evidence="5 6">Mediator complex subunit 20</fullName>
    </alternativeName>
</protein>
<evidence type="ECO:0000256" key="4">
    <source>
        <dbReference type="ARBA" id="ARBA00023242"/>
    </source>
</evidence>
<dbReference type="AlphaFoldDB" id="A0A7R8YKR1"/>
<dbReference type="GO" id="GO:0016592">
    <property type="term" value="C:mediator complex"/>
    <property type="evidence" value="ECO:0007669"/>
    <property type="project" value="InterPro"/>
</dbReference>
<dbReference type="FunCoup" id="A0A7R8YKR1">
    <property type="interactions" value="2308"/>
</dbReference>
<evidence type="ECO:0000256" key="5">
    <source>
        <dbReference type="ARBA" id="ARBA00031954"/>
    </source>
</evidence>
<evidence type="ECO:0000256" key="3">
    <source>
        <dbReference type="ARBA" id="ARBA00019690"/>
    </source>
</evidence>
<proteinExistence type="inferred from homology"/>
<keyword evidence="6" id="KW-0010">Activator</keyword>
<organism evidence="7 8">
    <name type="scientific">Hermetia illucens</name>
    <name type="common">Black soldier fly</name>
    <dbReference type="NCBI Taxonomy" id="343691"/>
    <lineage>
        <taxon>Eukaryota</taxon>
        <taxon>Metazoa</taxon>
        <taxon>Ecdysozoa</taxon>
        <taxon>Arthropoda</taxon>
        <taxon>Hexapoda</taxon>
        <taxon>Insecta</taxon>
        <taxon>Pterygota</taxon>
        <taxon>Neoptera</taxon>
        <taxon>Endopterygota</taxon>
        <taxon>Diptera</taxon>
        <taxon>Brachycera</taxon>
        <taxon>Stratiomyomorpha</taxon>
        <taxon>Stratiomyidae</taxon>
        <taxon>Hermetiinae</taxon>
        <taxon>Hermetia</taxon>
    </lineage>
</organism>
<dbReference type="PANTHER" id="PTHR12465">
    <property type="entry name" value="UBIQUITIN SPECIFIC PROTEASE HOMOLOG 49"/>
    <property type="match status" value="1"/>
</dbReference>
<comment type="function">
    <text evidence="6">Component of the Mediator complex, a coactivator involved in the regulated transcription of nearly all RNA polymerase II-dependent genes. Mediator functions as a bridge to convey information from gene-specific regulatory proteins to the basal RNA polymerase II transcription machinery. Mediator is recruited to promoters by direct interactions with regulatory proteins and serves as a scaffold for the assembly of a functional preinitiation complex with RNA polymerase II and the general transcription factors.</text>
</comment>
<gene>
    <name evidence="6" type="primary">MED20</name>
    <name evidence="7" type="ORF">HERILL_LOCUS83</name>
</gene>
<evidence type="ECO:0000256" key="2">
    <source>
        <dbReference type="ARBA" id="ARBA00010743"/>
    </source>
</evidence>
<evidence type="ECO:0000256" key="1">
    <source>
        <dbReference type="ARBA" id="ARBA00004123"/>
    </source>
</evidence>
<name>A0A7R8YKR1_HERIL</name>
<dbReference type="InterPro" id="IPR013921">
    <property type="entry name" value="Mediator_Med20"/>
</dbReference>
<evidence type="ECO:0000256" key="6">
    <source>
        <dbReference type="RuleBase" id="RU364152"/>
    </source>
</evidence>